<dbReference type="GO" id="GO:0016829">
    <property type="term" value="F:lyase activity"/>
    <property type="evidence" value="ECO:0007669"/>
    <property type="project" value="UniProtKB-KW"/>
</dbReference>
<feature type="region of interest" description="Disordered" evidence="1">
    <location>
        <begin position="77"/>
        <end position="98"/>
    </location>
</feature>
<proteinExistence type="predicted"/>
<evidence type="ECO:0000313" key="3">
    <source>
        <dbReference type="EMBL" id="KHL24393.1"/>
    </source>
</evidence>
<feature type="chain" id="PRO_5002071377" evidence="2">
    <location>
        <begin position="26"/>
        <end position="434"/>
    </location>
</feature>
<protein>
    <submittedName>
        <fullName evidence="3">Pectate lyase</fullName>
    </submittedName>
</protein>
<evidence type="ECO:0000256" key="2">
    <source>
        <dbReference type="SAM" id="SignalP"/>
    </source>
</evidence>
<dbReference type="EMBL" id="JTDN01000002">
    <property type="protein sequence ID" value="KHL24393.1"/>
    <property type="molecule type" value="Genomic_DNA"/>
</dbReference>
<dbReference type="Pfam" id="PF09492">
    <property type="entry name" value="Pec_lyase"/>
    <property type="match status" value="1"/>
</dbReference>
<dbReference type="SUPFAM" id="SSF81853">
    <property type="entry name" value="Family 10 polysaccharide lyase"/>
    <property type="match status" value="1"/>
</dbReference>
<sequence>MEKTALKTRTLLALCLAASALTGGAAHGKVIAINTPALSLTLDRIGTLPDDQQPVWRDYVLRSQLQMQVDRQSLVNELEPGQEPPPPPQAVGPSAYNMPIDRPAEWYGTAEARQVADTIVSFQTPAGGWSKNQNRAGPPRLPGQRYANDAETMTQDPGNFDAPHDRFWTFVGSLDNEATTTEMRFLQQVAAALPGDEGDKYRESFVRGVQYLLAAQYPNGGWPQNWPLEGGFHDGITFNDNAVARAATLLGEVATQPQYAFVPQYLRARSATATAKGIEVILAAQVRRDGALLGWPQQVDPLTLEPISARNYEPRSIASGETTDILEFLMSRPDPSPEMRAAIEGGVAWLRSAAVRDYAWERVGNEGRKLFPRAGAGPLWSRNYDVNNGQPIFGDKDRTIHDDVNNISEGRRNGYSWWVTQPQRALDAYENWGK</sequence>
<reference evidence="3 4" key="1">
    <citation type="submission" date="2014-11" db="EMBL/GenBank/DDBJ databases">
        <title>Draft genome sequence of Kirrobacter mercurialis.</title>
        <authorList>
            <person name="Coil D.A."/>
            <person name="Eisen J.A."/>
        </authorList>
    </citation>
    <scope>NUCLEOTIDE SEQUENCE [LARGE SCALE GENOMIC DNA]</scope>
    <source>
        <strain evidence="3 4">Coronado</strain>
    </source>
</reference>
<dbReference type="NCBIfam" id="TIGR02474">
    <property type="entry name" value="pec_lyase"/>
    <property type="match status" value="1"/>
</dbReference>
<comment type="caution">
    <text evidence="3">The sequence shown here is derived from an EMBL/GenBank/DDBJ whole genome shotgun (WGS) entry which is preliminary data.</text>
</comment>
<dbReference type="Proteomes" id="UP000030988">
    <property type="component" value="Unassembled WGS sequence"/>
</dbReference>
<feature type="signal peptide" evidence="2">
    <location>
        <begin position="1"/>
        <end position="25"/>
    </location>
</feature>
<organism evidence="3 4">
    <name type="scientific">Croceibacterium mercuriale</name>
    <dbReference type="NCBI Taxonomy" id="1572751"/>
    <lineage>
        <taxon>Bacteria</taxon>
        <taxon>Pseudomonadati</taxon>
        <taxon>Pseudomonadota</taxon>
        <taxon>Alphaproteobacteria</taxon>
        <taxon>Sphingomonadales</taxon>
        <taxon>Erythrobacteraceae</taxon>
        <taxon>Croceibacterium</taxon>
    </lineage>
</organism>
<keyword evidence="2" id="KW-0732">Signal</keyword>
<dbReference type="STRING" id="1572751.PK98_10020"/>
<dbReference type="AlphaFoldDB" id="A0A0B2BS32"/>
<dbReference type="InterPro" id="IPR012669">
    <property type="entry name" value="Pectate_lyase"/>
</dbReference>
<keyword evidence="4" id="KW-1185">Reference proteome</keyword>
<accession>A0A0B2BS32</accession>
<name>A0A0B2BS32_9SPHN</name>
<dbReference type="Gene3D" id="1.50.10.20">
    <property type="match status" value="1"/>
</dbReference>
<evidence type="ECO:0000313" key="4">
    <source>
        <dbReference type="Proteomes" id="UP000030988"/>
    </source>
</evidence>
<keyword evidence="3" id="KW-0456">Lyase</keyword>
<evidence type="ECO:0000256" key="1">
    <source>
        <dbReference type="SAM" id="MobiDB-lite"/>
    </source>
</evidence>
<gene>
    <name evidence="3" type="ORF">PK98_10020</name>
</gene>